<proteinExistence type="predicted"/>
<keyword evidence="2" id="KW-0732">Signal</keyword>
<feature type="compositionally biased region" description="Acidic residues" evidence="7">
    <location>
        <begin position="372"/>
        <end position="381"/>
    </location>
</feature>
<evidence type="ECO:0000256" key="3">
    <source>
        <dbReference type="ARBA" id="ARBA00022737"/>
    </source>
</evidence>
<keyword evidence="8" id="KW-1133">Transmembrane helix</keyword>
<sequence length="381" mass="41372">MDCALPSDQEVPNSHYTVRGQESDSEGWYMPGAMLEYKCDTGFIMQGGLPTRQCQSGHWVGEKPQCVKQASCDDPGWPVNARRCCQYIFYVGVKLSFYCNEGYNISGNDERTCLPSGQWSGVQPVCNKITTPPTPEDSRMFNTETLTIVMATTGSILGILVVTVILTSRQCRSRRHRMAQTYPPVLRAQLARLHRDPDALALLAVTDDIGVVLPSYDEAVAQIQTAHVPPFRPPPSSGDGNELSPSGGEGENRSSVQGRPLPPIPHPPPNQNSSARSGRSRRRGRASHQQTPPSPPSPPPPPYGEHEDPIDVGDAGPAEGGPVENSPARRDEEVTEGEVPTHSMVGNDLYAEVPQRRAVPQGDGAHHNNTDADQDANQDES</sequence>
<dbReference type="Pfam" id="PF00084">
    <property type="entry name" value="Sushi"/>
    <property type="match status" value="2"/>
</dbReference>
<dbReference type="PANTHER" id="PTHR46393:SF7">
    <property type="entry name" value="COMPLEMENT C2"/>
    <property type="match status" value="1"/>
</dbReference>
<reference evidence="11" key="1">
    <citation type="submission" date="2015-02" db="EMBL/GenBank/DDBJ databases">
        <title>Genome sequencing for Strongylocentrotus purpuratus.</title>
        <authorList>
            <person name="Murali S."/>
            <person name="Liu Y."/>
            <person name="Vee V."/>
            <person name="English A."/>
            <person name="Wang M."/>
            <person name="Skinner E."/>
            <person name="Han Y."/>
            <person name="Muzny D.M."/>
            <person name="Worley K.C."/>
            <person name="Gibbs R.A."/>
        </authorList>
    </citation>
    <scope>NUCLEOTIDE SEQUENCE</scope>
</reference>
<dbReference type="PANTHER" id="PTHR46393">
    <property type="entry name" value="SUSHI DOMAIN-CONTAINING PROTEIN"/>
    <property type="match status" value="1"/>
</dbReference>
<evidence type="ECO:0000313" key="11">
    <source>
        <dbReference type="Proteomes" id="UP000007110"/>
    </source>
</evidence>
<dbReference type="OrthoDB" id="10051774at2759"/>
<evidence type="ECO:0000256" key="5">
    <source>
        <dbReference type="ARBA" id="ARBA00023180"/>
    </source>
</evidence>
<evidence type="ECO:0000256" key="6">
    <source>
        <dbReference type="PROSITE-ProRule" id="PRU00302"/>
    </source>
</evidence>
<dbReference type="SUPFAM" id="SSF57535">
    <property type="entry name" value="Complement control module/SCR domain"/>
    <property type="match status" value="2"/>
</dbReference>
<keyword evidence="5" id="KW-0325">Glycoprotein</keyword>
<comment type="caution">
    <text evidence="6">Lacks conserved residue(s) required for the propagation of feature annotation.</text>
</comment>
<dbReference type="Proteomes" id="UP000007110">
    <property type="component" value="Unassembled WGS sequence"/>
</dbReference>
<keyword evidence="3" id="KW-0677">Repeat</keyword>
<keyword evidence="8" id="KW-0472">Membrane</keyword>
<evidence type="ECO:0000256" key="8">
    <source>
        <dbReference type="SAM" id="Phobius"/>
    </source>
</evidence>
<evidence type="ECO:0000313" key="10">
    <source>
        <dbReference type="EnsemblMetazoa" id="XP_001175735"/>
    </source>
</evidence>
<dbReference type="PROSITE" id="PS50923">
    <property type="entry name" value="SUSHI"/>
    <property type="match status" value="2"/>
</dbReference>
<name>A0A7M7LKU2_STRPU</name>
<dbReference type="Gene3D" id="2.10.70.10">
    <property type="entry name" value="Complement Module, domain 1"/>
    <property type="match status" value="2"/>
</dbReference>
<dbReference type="SMART" id="SM00032">
    <property type="entry name" value="CCP"/>
    <property type="match status" value="2"/>
</dbReference>
<dbReference type="CDD" id="cd00033">
    <property type="entry name" value="CCP"/>
    <property type="match status" value="2"/>
</dbReference>
<dbReference type="InterPro" id="IPR000436">
    <property type="entry name" value="Sushi_SCR_CCP_dom"/>
</dbReference>
<keyword evidence="1 6" id="KW-0768">Sushi</keyword>
<feature type="domain" description="Sushi" evidence="9">
    <location>
        <begin position="1"/>
        <end position="68"/>
    </location>
</feature>
<evidence type="ECO:0000256" key="4">
    <source>
        <dbReference type="ARBA" id="ARBA00023157"/>
    </source>
</evidence>
<feature type="compositionally biased region" description="Pro residues" evidence="7">
    <location>
        <begin position="292"/>
        <end position="303"/>
    </location>
</feature>
<dbReference type="AlphaFoldDB" id="A0A7M7LKU2"/>
<feature type="region of interest" description="Disordered" evidence="7">
    <location>
        <begin position="227"/>
        <end position="381"/>
    </location>
</feature>
<accession>A0A7M7LKU2</accession>
<evidence type="ECO:0000256" key="2">
    <source>
        <dbReference type="ARBA" id="ARBA00022729"/>
    </source>
</evidence>
<dbReference type="KEGG" id="spu:752039"/>
<keyword evidence="11" id="KW-1185">Reference proteome</keyword>
<dbReference type="EnsemblMetazoa" id="XM_001175735">
    <property type="protein sequence ID" value="XP_001175735"/>
    <property type="gene ID" value="LOC752039"/>
</dbReference>
<dbReference type="RefSeq" id="XP_001175735.1">
    <property type="nucleotide sequence ID" value="XM_001175735.4"/>
</dbReference>
<feature type="domain" description="Sushi" evidence="9">
    <location>
        <begin position="70"/>
        <end position="128"/>
    </location>
</feature>
<keyword evidence="8" id="KW-0812">Transmembrane</keyword>
<dbReference type="InterPro" id="IPR035976">
    <property type="entry name" value="Sushi/SCR/CCP_sf"/>
</dbReference>
<dbReference type="FunCoup" id="A0A7M7LKU2">
    <property type="interactions" value="643"/>
</dbReference>
<dbReference type="InParanoid" id="A0A7M7LKU2"/>
<reference evidence="10" key="2">
    <citation type="submission" date="2021-01" db="UniProtKB">
        <authorList>
            <consortium name="EnsemblMetazoa"/>
        </authorList>
    </citation>
    <scope>IDENTIFICATION</scope>
</reference>
<protein>
    <recommendedName>
        <fullName evidence="9">Sushi domain-containing protein</fullName>
    </recommendedName>
</protein>
<dbReference type="GeneID" id="752039"/>
<dbReference type="OMA" id="NSHYTVR"/>
<evidence type="ECO:0000256" key="7">
    <source>
        <dbReference type="SAM" id="MobiDB-lite"/>
    </source>
</evidence>
<keyword evidence="4 6" id="KW-1015">Disulfide bond</keyword>
<organism evidence="10 11">
    <name type="scientific">Strongylocentrotus purpuratus</name>
    <name type="common">Purple sea urchin</name>
    <dbReference type="NCBI Taxonomy" id="7668"/>
    <lineage>
        <taxon>Eukaryota</taxon>
        <taxon>Metazoa</taxon>
        <taxon>Echinodermata</taxon>
        <taxon>Eleutherozoa</taxon>
        <taxon>Echinozoa</taxon>
        <taxon>Echinoidea</taxon>
        <taxon>Euechinoidea</taxon>
        <taxon>Echinacea</taxon>
        <taxon>Camarodonta</taxon>
        <taxon>Echinidea</taxon>
        <taxon>Strongylocentrotidae</taxon>
        <taxon>Strongylocentrotus</taxon>
    </lineage>
</organism>
<feature type="transmembrane region" description="Helical" evidence="8">
    <location>
        <begin position="146"/>
        <end position="168"/>
    </location>
</feature>
<feature type="disulfide bond" evidence="6">
    <location>
        <begin position="39"/>
        <end position="66"/>
    </location>
</feature>
<evidence type="ECO:0000256" key="1">
    <source>
        <dbReference type="ARBA" id="ARBA00022659"/>
    </source>
</evidence>
<feature type="compositionally biased region" description="Pro residues" evidence="7">
    <location>
        <begin position="260"/>
        <end position="270"/>
    </location>
</feature>
<feature type="disulfide bond" evidence="6">
    <location>
        <begin position="99"/>
        <end position="126"/>
    </location>
</feature>
<evidence type="ECO:0000259" key="9">
    <source>
        <dbReference type="PROSITE" id="PS50923"/>
    </source>
</evidence>